<protein>
    <recommendedName>
        <fullName evidence="3">alpha-glucosidase</fullName>
        <ecNumber evidence="3">3.2.1.20</ecNumber>
    </recommendedName>
</protein>
<keyword evidence="6" id="KW-0732">Signal</keyword>
<dbReference type="PANTHER" id="PTHR10357:SF179">
    <property type="entry name" value="NEUTRAL AND BASIC AMINO ACID TRANSPORT PROTEIN RBAT"/>
    <property type="match status" value="1"/>
</dbReference>
<evidence type="ECO:0000256" key="6">
    <source>
        <dbReference type="SAM" id="SignalP"/>
    </source>
</evidence>
<dbReference type="Gene3D" id="3.90.400.10">
    <property type="entry name" value="Oligo-1,6-glucosidase, Domain 2"/>
    <property type="match status" value="1"/>
</dbReference>
<gene>
    <name evidence="8" type="ORF">BDFB_009618</name>
</gene>
<keyword evidence="9" id="KW-1185">Reference proteome</keyword>
<evidence type="ECO:0000259" key="7">
    <source>
        <dbReference type="SMART" id="SM00642"/>
    </source>
</evidence>
<dbReference type="SUPFAM" id="SSF51445">
    <property type="entry name" value="(Trans)glycosidases"/>
    <property type="match status" value="1"/>
</dbReference>
<dbReference type="EMBL" id="QDEB01006009">
    <property type="protein sequence ID" value="RZC42683.1"/>
    <property type="molecule type" value="Genomic_DNA"/>
</dbReference>
<reference evidence="8 9" key="1">
    <citation type="submission" date="2017-03" db="EMBL/GenBank/DDBJ databases">
        <title>Genome of the blue death feigning beetle - Asbolus verrucosus.</title>
        <authorList>
            <person name="Rider S.D."/>
        </authorList>
    </citation>
    <scope>NUCLEOTIDE SEQUENCE [LARGE SCALE GENOMIC DNA]</scope>
    <source>
        <strain evidence="8">Butters</strain>
        <tissue evidence="8">Head and leg muscle</tissue>
    </source>
</reference>
<evidence type="ECO:0000256" key="1">
    <source>
        <dbReference type="ARBA" id="ARBA00001657"/>
    </source>
</evidence>
<dbReference type="Gene3D" id="3.20.20.80">
    <property type="entry name" value="Glycosidases"/>
    <property type="match status" value="2"/>
</dbReference>
<dbReference type="InterPro" id="IPR006047">
    <property type="entry name" value="GH13_cat_dom"/>
</dbReference>
<dbReference type="InterPro" id="IPR017853">
    <property type="entry name" value="GH"/>
</dbReference>
<evidence type="ECO:0000256" key="4">
    <source>
        <dbReference type="ARBA" id="ARBA00023180"/>
    </source>
</evidence>
<proteinExistence type="inferred from homology"/>
<dbReference type="PANTHER" id="PTHR10357">
    <property type="entry name" value="ALPHA-AMYLASE FAMILY MEMBER"/>
    <property type="match status" value="1"/>
</dbReference>
<keyword evidence="5" id="KW-0378">Hydrolase</keyword>
<accession>A0A482WE01</accession>
<comment type="catalytic activity">
    <reaction evidence="1">
        <text>Hydrolysis of terminal, non-reducing (1-&gt;4)-linked alpha-D-glucose residues with release of alpha-D-glucose.</text>
        <dbReference type="EC" id="3.2.1.20"/>
    </reaction>
</comment>
<feature type="chain" id="PRO_5019843778" description="alpha-glucosidase" evidence="6">
    <location>
        <begin position="27"/>
        <end position="505"/>
    </location>
</feature>
<keyword evidence="4" id="KW-0325">Glycoprotein</keyword>
<dbReference type="InterPro" id="IPR045857">
    <property type="entry name" value="O16G_dom_2"/>
</dbReference>
<evidence type="ECO:0000256" key="2">
    <source>
        <dbReference type="ARBA" id="ARBA00008061"/>
    </source>
</evidence>
<organism evidence="8 9">
    <name type="scientific">Asbolus verrucosus</name>
    <name type="common">Desert ironclad beetle</name>
    <dbReference type="NCBI Taxonomy" id="1661398"/>
    <lineage>
        <taxon>Eukaryota</taxon>
        <taxon>Metazoa</taxon>
        <taxon>Ecdysozoa</taxon>
        <taxon>Arthropoda</taxon>
        <taxon>Hexapoda</taxon>
        <taxon>Insecta</taxon>
        <taxon>Pterygota</taxon>
        <taxon>Neoptera</taxon>
        <taxon>Endopterygota</taxon>
        <taxon>Coleoptera</taxon>
        <taxon>Polyphaga</taxon>
        <taxon>Cucujiformia</taxon>
        <taxon>Tenebrionidae</taxon>
        <taxon>Pimeliinae</taxon>
        <taxon>Asbolus</taxon>
    </lineage>
</organism>
<evidence type="ECO:0000313" key="8">
    <source>
        <dbReference type="EMBL" id="RZC42683.1"/>
    </source>
</evidence>
<evidence type="ECO:0000313" key="9">
    <source>
        <dbReference type="Proteomes" id="UP000292052"/>
    </source>
</evidence>
<name>A0A482WE01_ASBVE</name>
<dbReference type="SMART" id="SM00642">
    <property type="entry name" value="Aamy"/>
    <property type="match status" value="1"/>
</dbReference>
<keyword evidence="5" id="KW-0326">Glycosidase</keyword>
<evidence type="ECO:0000256" key="3">
    <source>
        <dbReference type="ARBA" id="ARBA00012741"/>
    </source>
</evidence>
<dbReference type="FunFam" id="3.90.400.10:FF:000001">
    <property type="entry name" value="Maltase A3, isoform A"/>
    <property type="match status" value="1"/>
</dbReference>
<dbReference type="OrthoDB" id="1740265at2759"/>
<dbReference type="Pfam" id="PF00128">
    <property type="entry name" value="Alpha-amylase"/>
    <property type="match status" value="2"/>
</dbReference>
<evidence type="ECO:0000256" key="5">
    <source>
        <dbReference type="ARBA" id="ARBA00023295"/>
    </source>
</evidence>
<comment type="similarity">
    <text evidence="2">Belongs to the glycosyl hydrolase 13 family.</text>
</comment>
<feature type="domain" description="Glycosyl hydrolase family 13 catalytic" evidence="7">
    <location>
        <begin position="39"/>
        <end position="482"/>
    </location>
</feature>
<dbReference type="AlphaFoldDB" id="A0A482WE01"/>
<dbReference type="GO" id="GO:0004558">
    <property type="term" value="F:alpha-1,4-glucosidase activity"/>
    <property type="evidence" value="ECO:0007669"/>
    <property type="project" value="UniProtKB-EC"/>
</dbReference>
<dbReference type="STRING" id="1661398.A0A482WE01"/>
<comment type="caution">
    <text evidence="8">The sequence shown here is derived from an EMBL/GenBank/DDBJ whole genome shotgun (WGS) entry which is preliminary data.</text>
</comment>
<dbReference type="Proteomes" id="UP000292052">
    <property type="component" value="Unassembled WGS sequence"/>
</dbReference>
<sequence length="505" mass="58117">MLSTTVTVIILTISTLVNDDVVKAQASDLNWWKHAVFYQIYPRSFKDSNNDGIGDLRGIIETLDHFPNLGVNAVWLSPIFKSPQVDQGYDISDYRDVDPDYGTIEDLQELIQEAHAKGIRVILDFVPNHTSDKHQWFIDSIKGIEEYRDYYIWANAKTDDNGNRVPPNNWISSFKNSAWTWNEERQQYYLHQFASAQPDLNYRNPKVVEAMKDVLRFWLDQGIDGFRIDAITHLFEDKDLPDEPKSGLPGYNDTDYEYLNHIYTINLPETFDMVYQWRQLVDDYTKQDGGDQRVLMTEAYSDVNHTMLYYGTADGRRLGAHFTFNFNFIKNIDIDSTAYDIVDNAINKWLNAIPAIYTRDFERTPYQWDTSINAGFNTGAKPWLPVSEKYLKTNLQQEEETDGSSHYKIYQALVEIRGSPTIVSGDVEVEAINENVILMKRSYDQSSIAVFFNKGNEDVVVSVNDYVPNDNNIEIKSINSLRDMGSSIDPANLNLDAHEALVISF</sequence>
<dbReference type="EC" id="3.2.1.20" evidence="3"/>
<feature type="signal peptide" evidence="6">
    <location>
        <begin position="1"/>
        <end position="26"/>
    </location>
</feature>
<dbReference type="GO" id="GO:0005975">
    <property type="term" value="P:carbohydrate metabolic process"/>
    <property type="evidence" value="ECO:0007669"/>
    <property type="project" value="InterPro"/>
</dbReference>